<protein>
    <submittedName>
        <fullName evidence="2">Uncharacterized protein</fullName>
    </submittedName>
</protein>
<dbReference type="InParanoid" id="A0A077ZTU2"/>
<accession>A0A077ZTU2</accession>
<sequence length="139" mass="16095">MDLAELNKELKLLESQYADLLDKCQPNPQICSMIQNVVQDRIALDPMVMNSLYPNGINKKQMQEFQTKAIDSQKNKENRMHPFGHAELKDQLEDLEKFEEQMRRTTRGKSIRQSVGGESNRRSLPDSNMHPDKACCLIF</sequence>
<dbReference type="Proteomes" id="UP000039865">
    <property type="component" value="Unassembled WGS sequence"/>
</dbReference>
<feature type="region of interest" description="Disordered" evidence="1">
    <location>
        <begin position="101"/>
        <end position="129"/>
    </location>
</feature>
<gene>
    <name evidence="2" type="primary">Contig10707.g11460</name>
    <name evidence="2" type="ORF">STYLEM_811</name>
</gene>
<dbReference type="EMBL" id="CCKQ01000764">
    <property type="protein sequence ID" value="CDW71861.1"/>
    <property type="molecule type" value="Genomic_DNA"/>
</dbReference>
<feature type="compositionally biased region" description="Basic and acidic residues" evidence="1">
    <location>
        <begin position="119"/>
        <end position="129"/>
    </location>
</feature>
<dbReference type="AlphaFoldDB" id="A0A077ZTU2"/>
<proteinExistence type="predicted"/>
<name>A0A077ZTU2_STYLE</name>
<organism evidence="2 3">
    <name type="scientific">Stylonychia lemnae</name>
    <name type="common">Ciliate</name>
    <dbReference type="NCBI Taxonomy" id="5949"/>
    <lineage>
        <taxon>Eukaryota</taxon>
        <taxon>Sar</taxon>
        <taxon>Alveolata</taxon>
        <taxon>Ciliophora</taxon>
        <taxon>Intramacronucleata</taxon>
        <taxon>Spirotrichea</taxon>
        <taxon>Stichotrichia</taxon>
        <taxon>Sporadotrichida</taxon>
        <taxon>Oxytrichidae</taxon>
        <taxon>Stylonychinae</taxon>
        <taxon>Stylonychia</taxon>
    </lineage>
</organism>
<evidence type="ECO:0000313" key="2">
    <source>
        <dbReference type="EMBL" id="CDW71861.1"/>
    </source>
</evidence>
<reference evidence="2 3" key="1">
    <citation type="submission" date="2014-06" db="EMBL/GenBank/DDBJ databases">
        <authorList>
            <person name="Swart Estienne"/>
        </authorList>
    </citation>
    <scope>NUCLEOTIDE SEQUENCE [LARGE SCALE GENOMIC DNA]</scope>
    <source>
        <strain evidence="2 3">130c</strain>
    </source>
</reference>
<evidence type="ECO:0000256" key="1">
    <source>
        <dbReference type="SAM" id="MobiDB-lite"/>
    </source>
</evidence>
<evidence type="ECO:0000313" key="3">
    <source>
        <dbReference type="Proteomes" id="UP000039865"/>
    </source>
</evidence>
<keyword evidence="3" id="KW-1185">Reference proteome</keyword>